<dbReference type="Proteomes" id="UP000014680">
    <property type="component" value="Unassembled WGS sequence"/>
</dbReference>
<organism evidence="2 3">
    <name type="scientific">Entamoeba invadens IP1</name>
    <dbReference type="NCBI Taxonomy" id="370355"/>
    <lineage>
        <taxon>Eukaryota</taxon>
        <taxon>Amoebozoa</taxon>
        <taxon>Evosea</taxon>
        <taxon>Archamoebae</taxon>
        <taxon>Mastigamoebida</taxon>
        <taxon>Entamoebidae</taxon>
        <taxon>Entamoeba</taxon>
    </lineage>
</organism>
<dbReference type="RefSeq" id="XP_004253915.1">
    <property type="nucleotide sequence ID" value="XM_004253867.1"/>
</dbReference>
<feature type="region of interest" description="Disordered" evidence="1">
    <location>
        <begin position="133"/>
        <end position="347"/>
    </location>
</feature>
<feature type="compositionally biased region" description="Polar residues" evidence="1">
    <location>
        <begin position="139"/>
        <end position="148"/>
    </location>
</feature>
<proteinExistence type="predicted"/>
<keyword evidence="3" id="KW-1185">Reference proteome</keyword>
<dbReference type="EMBL" id="KB206864">
    <property type="protein sequence ID" value="ELP87144.1"/>
    <property type="molecule type" value="Genomic_DNA"/>
</dbReference>
<dbReference type="AlphaFoldDB" id="A0A0A1TZV6"/>
<evidence type="ECO:0000256" key="1">
    <source>
        <dbReference type="SAM" id="MobiDB-lite"/>
    </source>
</evidence>
<protein>
    <submittedName>
        <fullName evidence="2">Uncharacterized protein</fullName>
    </submittedName>
</protein>
<dbReference type="VEuPathDB" id="AmoebaDB:EIN_497090"/>
<sequence>MESQVFSDKISSSSLSEEDKILILQNNFIPLGLFTKLLRFLRLLLKFNQFKDNEGLVQSTESVRVFCTHVSVSNIEITRLHKVVEPSEFSDSELEKEIEKEERAVASAQKSFKNKPLPSLPDVIKRMEQRKLPAVPVQPSGSPISSPEIQRRQLPLLPSELSPHKRQGKTTKSESEDQNIGFVENKHLVLPETSSIPSEEASVRKKKSSFKRGRTPLRERPLPPLPLTDRKQRSPTGVRNDYENLDSDGDKETQYSAVKTKTQERDRSPSPQPASETSDNSSPERKSSGTDSEASLKIYTIQKPQEKEKEQTTGVSQTPSQTPTESTDERDIQRSPQRSRSPSTERK</sequence>
<feature type="compositionally biased region" description="Low complexity" evidence="1">
    <location>
        <begin position="316"/>
        <end position="325"/>
    </location>
</feature>
<reference evidence="2 3" key="1">
    <citation type="submission" date="2012-10" db="EMBL/GenBank/DDBJ databases">
        <authorList>
            <person name="Zafar N."/>
            <person name="Inman J."/>
            <person name="Hall N."/>
            <person name="Lorenzi H."/>
            <person name="Caler E."/>
        </authorList>
    </citation>
    <scope>NUCLEOTIDE SEQUENCE [LARGE SCALE GENOMIC DNA]</scope>
    <source>
        <strain evidence="2 3">IP1</strain>
    </source>
</reference>
<gene>
    <name evidence="2" type="ORF">EIN_497090</name>
</gene>
<name>A0A0A1TZV6_ENTIV</name>
<evidence type="ECO:0000313" key="2">
    <source>
        <dbReference type="EMBL" id="ELP87144.1"/>
    </source>
</evidence>
<feature type="compositionally biased region" description="Basic residues" evidence="1">
    <location>
        <begin position="204"/>
        <end position="215"/>
    </location>
</feature>
<accession>A0A0A1TZV6</accession>
<feature type="compositionally biased region" description="Low complexity" evidence="1">
    <location>
        <begin position="334"/>
        <end position="347"/>
    </location>
</feature>
<dbReference type="KEGG" id="eiv:EIN_497090"/>
<dbReference type="GeneID" id="14886089"/>
<evidence type="ECO:0000313" key="3">
    <source>
        <dbReference type="Proteomes" id="UP000014680"/>
    </source>
</evidence>